<dbReference type="Proteomes" id="UP001055439">
    <property type="component" value="Chromosome 8"/>
</dbReference>
<keyword evidence="10" id="KW-0472">Membrane</keyword>
<dbReference type="InterPro" id="IPR011990">
    <property type="entry name" value="TPR-like_helical_dom_sf"/>
</dbReference>
<feature type="region of interest" description="Disordered" evidence="11">
    <location>
        <begin position="182"/>
        <end position="202"/>
    </location>
</feature>
<dbReference type="EMBL" id="CP097510">
    <property type="protein sequence ID" value="URE38353.1"/>
    <property type="molecule type" value="Genomic_DNA"/>
</dbReference>
<sequence length="648" mass="72161">MDLERSGRGPGPENLHRHVAPPRGGLRRRYLHRRPLASARRSTSRIRWFCDEPQIRASDAVVRYPCKHLLHPIQQGRNRKRRSASAFVPPIVRSLPFCLLLLNIEQSKVKVKGPDYLEKAAFVCFLLRFRTQMQGIIFLERSWHDGDGSWTCWDMKKRFVGQNAIRGGGIVAAMVREVAVDGEGRNPDPTSSAGADTSSILEPRKSLPVQAMEVSNASDPDRIPSSVFTRTKSTTQKEWSVASNESLFSIHVGNSSLSRDHVIGPVEHLPMTTDSGLNRAGIDAEQVSLELTAAAAVLPKNAEEHAKKEQHSAEGSTLPTNSLYRSDESFAFPMLGPQKQLLLRERKDGSHAFLVAHAVERVSAQRERRDFSAFLTDIKCRKSIRFENFWELELDRTEPNRPELDRNIEIRNIAYPSKGVAATVASRSAPLGVLKSPRSSRSLNPNLPLELPNDFDRLVFFEHARKTAEAAYAVNPLDADNLTRWGGALLELSSFQSGDDSIKMVKDAISKLEEALGVNPSKHDTVWCLGNAHTSHAFFTPERETAMVYFDKATQCFKQALELDPGNELYLKSLDLSAKAPELHLELQRQMASQQASHGTTSASSRKEPKKTTSSDLKYDILGWAILAVGIVVWVGMAKSHVPPPPPR</sequence>
<evidence type="ECO:0000256" key="3">
    <source>
        <dbReference type="ARBA" id="ARBA00005792"/>
    </source>
</evidence>
<proteinExistence type="inferred from homology"/>
<evidence type="ECO:0000256" key="5">
    <source>
        <dbReference type="ARBA" id="ARBA00022692"/>
    </source>
</evidence>
<evidence type="ECO:0000256" key="8">
    <source>
        <dbReference type="ARBA" id="ARBA00022989"/>
    </source>
</evidence>
<evidence type="ECO:0000256" key="2">
    <source>
        <dbReference type="ARBA" id="ARBA00004572"/>
    </source>
</evidence>
<dbReference type="Gene3D" id="1.25.40.10">
    <property type="entry name" value="Tetratricopeptide repeat domain"/>
    <property type="match status" value="1"/>
</dbReference>
<protein>
    <recommendedName>
        <fullName evidence="14">Mitochondrial import receptor subunit TOM20</fullName>
    </recommendedName>
</protein>
<dbReference type="GO" id="GO:0005742">
    <property type="term" value="C:mitochondrial outer membrane translocase complex"/>
    <property type="evidence" value="ECO:0007669"/>
    <property type="project" value="InterPro"/>
</dbReference>
<keyword evidence="6" id="KW-1000">Mitochondrion outer membrane</keyword>
<feature type="region of interest" description="Disordered" evidence="11">
    <location>
        <begin position="1"/>
        <end position="24"/>
    </location>
</feature>
<dbReference type="Pfam" id="PF06552">
    <property type="entry name" value="TOM20_plant"/>
    <property type="match status" value="1"/>
</dbReference>
<organism evidence="12 13">
    <name type="scientific">Musa troglodytarum</name>
    <name type="common">fe'i banana</name>
    <dbReference type="NCBI Taxonomy" id="320322"/>
    <lineage>
        <taxon>Eukaryota</taxon>
        <taxon>Viridiplantae</taxon>
        <taxon>Streptophyta</taxon>
        <taxon>Embryophyta</taxon>
        <taxon>Tracheophyta</taxon>
        <taxon>Spermatophyta</taxon>
        <taxon>Magnoliopsida</taxon>
        <taxon>Liliopsida</taxon>
        <taxon>Zingiberales</taxon>
        <taxon>Musaceae</taxon>
        <taxon>Musa</taxon>
    </lineage>
</organism>
<keyword evidence="13" id="KW-1185">Reference proteome</keyword>
<evidence type="ECO:0000313" key="12">
    <source>
        <dbReference type="EMBL" id="URE38353.1"/>
    </source>
</evidence>
<keyword evidence="8" id="KW-1133">Transmembrane helix</keyword>
<reference evidence="12" key="1">
    <citation type="submission" date="2022-05" db="EMBL/GenBank/DDBJ databases">
        <title>The Musa troglodytarum L. genome provides insights into the mechanism of non-climacteric behaviour and enrichment of carotenoids.</title>
        <authorList>
            <person name="Wang J."/>
        </authorList>
    </citation>
    <scope>NUCLEOTIDE SEQUENCE</scope>
    <source>
        <tissue evidence="12">Leaf</tissue>
    </source>
</reference>
<dbReference type="GO" id="GO:0045040">
    <property type="term" value="P:protein insertion into mitochondrial outer membrane"/>
    <property type="evidence" value="ECO:0007669"/>
    <property type="project" value="InterPro"/>
</dbReference>
<dbReference type="AlphaFoldDB" id="A0A9E7HWJ4"/>
<evidence type="ECO:0000256" key="6">
    <source>
        <dbReference type="ARBA" id="ARBA00022787"/>
    </source>
</evidence>
<keyword evidence="4" id="KW-0813">Transport</keyword>
<comment type="subcellular location">
    <subcellularLocation>
        <location evidence="2">Mitochondrion outer membrane</location>
        <topology evidence="2">Single-pass membrane protein</topology>
    </subcellularLocation>
</comment>
<comment type="function">
    <text evidence="1">Central component of the receptor complex responsible for the recognition and translocation of cytosolically synthesized mitochondrial preproteins. Together with TOM22 functions as the transit peptide receptor at the surface of the mitochondrion outer membrane and facilitates the movement of preproteins into the translocation pore.</text>
</comment>
<evidence type="ECO:0008006" key="14">
    <source>
        <dbReference type="Google" id="ProtNLM"/>
    </source>
</evidence>
<gene>
    <name evidence="12" type="ORF">MUK42_17810</name>
</gene>
<dbReference type="GO" id="GO:0015031">
    <property type="term" value="P:protein transport"/>
    <property type="evidence" value="ECO:0007669"/>
    <property type="project" value="UniProtKB-KW"/>
</dbReference>
<feature type="region of interest" description="Disordered" evidence="11">
    <location>
        <begin position="588"/>
        <end position="612"/>
    </location>
</feature>
<dbReference type="PANTHER" id="PTHR32409">
    <property type="entry name" value="MITOCHONDRIAL IMPORT RECEPTOR SUBUNIT TOM20-1-RELATED"/>
    <property type="match status" value="1"/>
</dbReference>
<evidence type="ECO:0000256" key="7">
    <source>
        <dbReference type="ARBA" id="ARBA00022927"/>
    </source>
</evidence>
<accession>A0A9E7HWJ4</accession>
<feature type="compositionally biased region" description="Polar residues" evidence="11">
    <location>
        <begin position="188"/>
        <end position="200"/>
    </location>
</feature>
<dbReference type="OrthoDB" id="1056333at2759"/>
<feature type="compositionally biased region" description="Polar residues" evidence="11">
    <location>
        <begin position="590"/>
        <end position="604"/>
    </location>
</feature>
<dbReference type="PANTHER" id="PTHR32409:SF3">
    <property type="entry name" value="MITOCHONDRIAL IMPORT RECEPTOR SUBUNIT TOM20-1-RELATED"/>
    <property type="match status" value="1"/>
</dbReference>
<keyword evidence="9" id="KW-0496">Mitochondrion</keyword>
<comment type="similarity">
    <text evidence="3">Belongs to the Tom20 family.</text>
</comment>
<name>A0A9E7HWJ4_9LILI</name>
<keyword evidence="7" id="KW-0653">Protein transport</keyword>
<dbReference type="SUPFAM" id="SSF48452">
    <property type="entry name" value="TPR-like"/>
    <property type="match status" value="1"/>
</dbReference>
<evidence type="ECO:0000313" key="13">
    <source>
        <dbReference type="Proteomes" id="UP001055439"/>
    </source>
</evidence>
<keyword evidence="5" id="KW-0812">Transmembrane</keyword>
<evidence type="ECO:0000256" key="9">
    <source>
        <dbReference type="ARBA" id="ARBA00023128"/>
    </source>
</evidence>
<evidence type="ECO:0000256" key="11">
    <source>
        <dbReference type="SAM" id="MobiDB-lite"/>
    </source>
</evidence>
<evidence type="ECO:0000256" key="1">
    <source>
        <dbReference type="ARBA" id="ARBA00003450"/>
    </source>
</evidence>
<evidence type="ECO:0000256" key="4">
    <source>
        <dbReference type="ARBA" id="ARBA00022448"/>
    </source>
</evidence>
<dbReference type="InterPro" id="IPR010547">
    <property type="entry name" value="TOM20_imprt_rcpt"/>
</dbReference>
<evidence type="ECO:0000256" key="10">
    <source>
        <dbReference type="ARBA" id="ARBA00023136"/>
    </source>
</evidence>